<gene>
    <name evidence="1" type="ORF">AMYX_19550</name>
</gene>
<organism evidence="1 2">
    <name type="scientific">Anaeromyxobacter diazotrophicus</name>
    <dbReference type="NCBI Taxonomy" id="2590199"/>
    <lineage>
        <taxon>Bacteria</taxon>
        <taxon>Pseudomonadati</taxon>
        <taxon>Myxococcota</taxon>
        <taxon>Myxococcia</taxon>
        <taxon>Myxococcales</taxon>
        <taxon>Cystobacterineae</taxon>
        <taxon>Anaeromyxobacteraceae</taxon>
        <taxon>Anaeromyxobacter</taxon>
    </lineage>
</organism>
<dbReference type="Proteomes" id="UP000503640">
    <property type="component" value="Unassembled WGS sequence"/>
</dbReference>
<accession>A0A7I9VLC4</accession>
<proteinExistence type="predicted"/>
<comment type="caution">
    <text evidence="1">The sequence shown here is derived from an EMBL/GenBank/DDBJ whole genome shotgun (WGS) entry which is preliminary data.</text>
</comment>
<sequence>MNTELQEETTTRDLDLPGACVGCGGPLAARFSPGRAHGVCFTCHLVSELGLARSAEGVQLIQLPRAAA</sequence>
<evidence type="ECO:0000313" key="2">
    <source>
        <dbReference type="Proteomes" id="UP000503640"/>
    </source>
</evidence>
<dbReference type="RefSeq" id="WP_176064689.1">
    <property type="nucleotide sequence ID" value="NZ_BJTG01000004.1"/>
</dbReference>
<reference evidence="2" key="1">
    <citation type="journal article" date="2020" name="Appl. Environ. Microbiol.">
        <title>Diazotrophic Anaeromyxobacter Isolates from Soils.</title>
        <authorList>
            <person name="Masuda Y."/>
            <person name="Yamanaka H."/>
            <person name="Xu Z.X."/>
            <person name="Shiratori Y."/>
            <person name="Aono T."/>
            <person name="Amachi S."/>
            <person name="Senoo K."/>
            <person name="Itoh H."/>
        </authorList>
    </citation>
    <scope>NUCLEOTIDE SEQUENCE [LARGE SCALE GENOMIC DNA]</scope>
    <source>
        <strain evidence="2">R267</strain>
    </source>
</reference>
<dbReference type="EMBL" id="BJTG01000004">
    <property type="protein sequence ID" value="GEJ57214.1"/>
    <property type="molecule type" value="Genomic_DNA"/>
</dbReference>
<evidence type="ECO:0000313" key="1">
    <source>
        <dbReference type="EMBL" id="GEJ57214.1"/>
    </source>
</evidence>
<keyword evidence="2" id="KW-1185">Reference proteome</keyword>
<protein>
    <submittedName>
        <fullName evidence="1">Uncharacterized protein</fullName>
    </submittedName>
</protein>
<dbReference type="AlphaFoldDB" id="A0A7I9VLC4"/>
<name>A0A7I9VLC4_9BACT</name>